<dbReference type="PANTHER" id="PTHR13027:SF7">
    <property type="entry name" value="VACUOLAR FUSION PROTEIN MON1 HOMOLOG"/>
    <property type="match status" value="1"/>
</dbReference>
<keyword evidence="7" id="KW-1185">Reference proteome</keyword>
<comment type="similarity">
    <text evidence="1">Belongs to the MON1/SAND family.</text>
</comment>
<proteinExistence type="inferred from homology"/>
<feature type="compositionally biased region" description="Basic and acidic residues" evidence="2">
    <location>
        <begin position="30"/>
        <end position="39"/>
    </location>
</feature>
<accession>A0A8J4ATA7</accession>
<dbReference type="Pfam" id="PF19038">
    <property type="entry name" value="Fuz_longin_3"/>
    <property type="match status" value="1"/>
</dbReference>
<feature type="region of interest" description="Disordered" evidence="2">
    <location>
        <begin position="1"/>
        <end position="51"/>
    </location>
</feature>
<gene>
    <name evidence="6" type="ORF">Vafri_3345</name>
</gene>
<organism evidence="6 7">
    <name type="scientific">Volvox africanus</name>
    <dbReference type="NCBI Taxonomy" id="51714"/>
    <lineage>
        <taxon>Eukaryota</taxon>
        <taxon>Viridiplantae</taxon>
        <taxon>Chlorophyta</taxon>
        <taxon>core chlorophytes</taxon>
        <taxon>Chlorophyceae</taxon>
        <taxon>CS clade</taxon>
        <taxon>Chlamydomonadales</taxon>
        <taxon>Volvocaceae</taxon>
        <taxon>Volvox</taxon>
    </lineage>
</organism>
<comment type="function">
    <text evidence="1">Plays an important role in membrane trafficking through the secretory apparatus.</text>
</comment>
<reference evidence="6" key="1">
    <citation type="journal article" date="2021" name="Proc. Natl. Acad. Sci. U.S.A.">
        <title>Three genomes in the algal genus Volvox reveal the fate of a haploid sex-determining region after a transition to homothallism.</title>
        <authorList>
            <person name="Yamamoto K."/>
            <person name="Hamaji T."/>
            <person name="Kawai-Toyooka H."/>
            <person name="Matsuzaki R."/>
            <person name="Takahashi F."/>
            <person name="Nishimura Y."/>
            <person name="Kawachi M."/>
            <person name="Noguchi H."/>
            <person name="Minakuchi Y."/>
            <person name="Umen J.G."/>
            <person name="Toyoda A."/>
            <person name="Nozaki H."/>
        </authorList>
    </citation>
    <scope>NUCLEOTIDE SEQUENCE</scope>
    <source>
        <strain evidence="6">NIES-3780</strain>
    </source>
</reference>
<evidence type="ECO:0000256" key="1">
    <source>
        <dbReference type="RuleBase" id="RU367048"/>
    </source>
</evidence>
<evidence type="ECO:0000313" key="6">
    <source>
        <dbReference type="EMBL" id="GIL46339.1"/>
    </source>
</evidence>
<protein>
    <recommendedName>
        <fullName evidence="1">Vacuolar fusion protein MON1 homolog</fullName>
    </recommendedName>
</protein>
<dbReference type="GO" id="GO:0006623">
    <property type="term" value="P:protein targeting to vacuole"/>
    <property type="evidence" value="ECO:0007669"/>
    <property type="project" value="UniProtKB-UniRule"/>
</dbReference>
<dbReference type="InterPro" id="IPR043971">
    <property type="entry name" value="FUZ/MON1/HPS1_longin_2"/>
</dbReference>
<dbReference type="AlphaFoldDB" id="A0A8J4ATA7"/>
<dbReference type="EMBL" id="BNCO01000003">
    <property type="protein sequence ID" value="GIL46339.1"/>
    <property type="molecule type" value="Genomic_DNA"/>
</dbReference>
<dbReference type="Proteomes" id="UP000747399">
    <property type="component" value="Unassembled WGS sequence"/>
</dbReference>
<name>A0A8J4ATA7_9CHLO</name>
<feature type="domain" description="FUZ/MON1/HPS1 third Longin" evidence="5">
    <location>
        <begin position="508"/>
        <end position="572"/>
    </location>
</feature>
<dbReference type="PANTHER" id="PTHR13027">
    <property type="entry name" value="SAND PROTEIN-RELATED"/>
    <property type="match status" value="1"/>
</dbReference>
<evidence type="ECO:0000256" key="2">
    <source>
        <dbReference type="SAM" id="MobiDB-lite"/>
    </source>
</evidence>
<feature type="region of interest" description="Disordered" evidence="2">
    <location>
        <begin position="132"/>
        <end position="153"/>
    </location>
</feature>
<dbReference type="Pfam" id="PF19036">
    <property type="entry name" value="Fuz_longin_1"/>
    <property type="match status" value="1"/>
</dbReference>
<evidence type="ECO:0000259" key="4">
    <source>
        <dbReference type="Pfam" id="PF19037"/>
    </source>
</evidence>
<sequence>MDPDEPVLSLASNDFTIPSIPASVNGGNVRVEDEARSADVDDDDDDDDDDGAARAVQALPEEDEPAEVSSDVLTEVGLTAAAEPPAPSRLGDLHENGESVEAIEAAVASLAIKQLHNVASGHTCADIPAEALQRQPETPSDDTEASTSGSDEEGAAWHTYPKHFFILSSAGKPIYSYHNDEKSLASLTALISALISVVQNQGDTVQHIRSGSTLIVFMLHGPLYFVAVSSVGEPATALKRQLDLLYGQLVLIVTTGLERIIQRNPSYDVRSLLDGVGGVLSALVSMLRADASYLFGAYKPLPVPAADRSAITELLMDAVRASGAVYGLLMADTYAVAMSRAKQQPALNPDDLLLLANFVTCNNAYRHGHGEAFSPVCMPHYNSDAFLHAYIHYLDASSGLYLVLLSGSAEAFHQLSAARLWFEDQASAQGLLSRMRSICPPEHNPASGIITRSPQPQQLNVLSVENLPRPLGGKFGHTPLWSYAVRFQQMQQAIFSPPCPLHRTPVGAARLAASYTQLHSLLHSPAATGRPNKLAWFASSAAVLVATRDREMEIYLVCDPLTDKSTALALIEAMRRHFGDRGILADVALLPPV</sequence>
<feature type="domain" description="FUZ/MON1/HPS1 first Longin" evidence="3">
    <location>
        <begin position="162"/>
        <end position="282"/>
    </location>
</feature>
<dbReference type="Pfam" id="PF19037">
    <property type="entry name" value="Fuz_longin_2"/>
    <property type="match status" value="1"/>
</dbReference>
<dbReference type="GO" id="GO:0016192">
    <property type="term" value="P:vesicle-mediated transport"/>
    <property type="evidence" value="ECO:0007669"/>
    <property type="project" value="InterPro"/>
</dbReference>
<evidence type="ECO:0000259" key="3">
    <source>
        <dbReference type="Pfam" id="PF19036"/>
    </source>
</evidence>
<dbReference type="InterPro" id="IPR004353">
    <property type="entry name" value="Mon1"/>
</dbReference>
<evidence type="ECO:0000313" key="7">
    <source>
        <dbReference type="Proteomes" id="UP000747399"/>
    </source>
</evidence>
<feature type="domain" description="FUZ/MON1/HPS1 second Longin" evidence="4">
    <location>
        <begin position="324"/>
        <end position="418"/>
    </location>
</feature>
<dbReference type="PRINTS" id="PR01546">
    <property type="entry name" value="YEAST73DUF"/>
</dbReference>
<feature type="compositionally biased region" description="Acidic residues" evidence="2">
    <location>
        <begin position="139"/>
        <end position="153"/>
    </location>
</feature>
<dbReference type="InterPro" id="IPR043970">
    <property type="entry name" value="FUZ/MON1/HPS1_longin_3"/>
</dbReference>
<evidence type="ECO:0000259" key="5">
    <source>
        <dbReference type="Pfam" id="PF19038"/>
    </source>
</evidence>
<dbReference type="InterPro" id="IPR043972">
    <property type="entry name" value="FUZ/MON1/HPS1_longin_1"/>
</dbReference>
<comment type="caution">
    <text evidence="6">The sequence shown here is derived from an EMBL/GenBank/DDBJ whole genome shotgun (WGS) entry which is preliminary data.</text>
</comment>
<feature type="compositionally biased region" description="Acidic residues" evidence="2">
    <location>
        <begin position="40"/>
        <end position="50"/>
    </location>
</feature>